<dbReference type="Proteomes" id="UP001630127">
    <property type="component" value="Unassembled WGS sequence"/>
</dbReference>
<reference evidence="1 2" key="1">
    <citation type="submission" date="2024-11" db="EMBL/GenBank/DDBJ databases">
        <title>A near-complete genome assembly of Cinchona calisaya.</title>
        <authorList>
            <person name="Lian D.C."/>
            <person name="Zhao X.W."/>
            <person name="Wei L."/>
        </authorList>
    </citation>
    <scope>NUCLEOTIDE SEQUENCE [LARGE SCALE GENOMIC DNA]</scope>
    <source>
        <tissue evidence="1">Nenye</tissue>
    </source>
</reference>
<organism evidence="1 2">
    <name type="scientific">Cinchona calisaya</name>
    <dbReference type="NCBI Taxonomy" id="153742"/>
    <lineage>
        <taxon>Eukaryota</taxon>
        <taxon>Viridiplantae</taxon>
        <taxon>Streptophyta</taxon>
        <taxon>Embryophyta</taxon>
        <taxon>Tracheophyta</taxon>
        <taxon>Spermatophyta</taxon>
        <taxon>Magnoliopsida</taxon>
        <taxon>eudicotyledons</taxon>
        <taxon>Gunneridae</taxon>
        <taxon>Pentapetalae</taxon>
        <taxon>asterids</taxon>
        <taxon>lamiids</taxon>
        <taxon>Gentianales</taxon>
        <taxon>Rubiaceae</taxon>
        <taxon>Cinchonoideae</taxon>
        <taxon>Cinchoneae</taxon>
        <taxon>Cinchona</taxon>
    </lineage>
</organism>
<protein>
    <submittedName>
        <fullName evidence="1">Uncharacterized protein</fullName>
    </submittedName>
</protein>
<keyword evidence="2" id="KW-1185">Reference proteome</keyword>
<evidence type="ECO:0000313" key="1">
    <source>
        <dbReference type="EMBL" id="KAL3505541.1"/>
    </source>
</evidence>
<accession>A0ABD2YFP8</accession>
<dbReference type="EMBL" id="JBJUIK010000014">
    <property type="protein sequence ID" value="KAL3505541.1"/>
    <property type="molecule type" value="Genomic_DNA"/>
</dbReference>
<gene>
    <name evidence="1" type="ORF">ACH5RR_035382</name>
</gene>
<proteinExistence type="predicted"/>
<comment type="caution">
    <text evidence="1">The sequence shown here is derived from an EMBL/GenBank/DDBJ whole genome shotgun (WGS) entry which is preliminary data.</text>
</comment>
<name>A0ABD2YFP8_9GENT</name>
<evidence type="ECO:0000313" key="2">
    <source>
        <dbReference type="Proteomes" id="UP001630127"/>
    </source>
</evidence>
<dbReference type="AlphaFoldDB" id="A0ABD2YFP8"/>
<sequence>MFLYSTKTWCYHWHSGEDLEGGAVWNGHGKERLELPTKRCALEEENGRVVDHLPCTIVLGVRSGIKAIDLLATYGQ</sequence>